<feature type="domain" description="Endonuclease/exonuclease/phosphatase" evidence="5">
    <location>
        <begin position="70"/>
        <end position="334"/>
    </location>
</feature>
<name>A0ABS4XWQ5_9ACTN</name>
<organism evidence="6 7">
    <name type="scientific">Streptomyces syringium</name>
    <dbReference type="NCBI Taxonomy" id="76729"/>
    <lineage>
        <taxon>Bacteria</taxon>
        <taxon>Bacillati</taxon>
        <taxon>Actinomycetota</taxon>
        <taxon>Actinomycetes</taxon>
        <taxon>Kitasatosporales</taxon>
        <taxon>Streptomycetaceae</taxon>
        <taxon>Streptomyces</taxon>
    </lineage>
</organism>
<keyword evidence="2 4" id="KW-0732">Signal</keyword>
<evidence type="ECO:0000313" key="6">
    <source>
        <dbReference type="EMBL" id="MBP2400815.1"/>
    </source>
</evidence>
<comment type="caution">
    <text evidence="6">The sequence shown here is derived from an EMBL/GenBank/DDBJ whole genome shotgun (WGS) entry which is preliminary data.</text>
</comment>
<dbReference type="InterPro" id="IPR005135">
    <property type="entry name" value="Endo/exonuclease/phosphatase"/>
</dbReference>
<dbReference type="PANTHER" id="PTHR16320:SF23">
    <property type="entry name" value="SPHINGOMYELINASE C 1"/>
    <property type="match status" value="1"/>
</dbReference>
<dbReference type="GeneID" id="91567173"/>
<gene>
    <name evidence="6" type="ORF">JO379_000284</name>
</gene>
<dbReference type="CDD" id="cd09078">
    <property type="entry name" value="nSMase"/>
    <property type="match status" value="1"/>
</dbReference>
<dbReference type="SUPFAM" id="SSF56219">
    <property type="entry name" value="DNase I-like"/>
    <property type="match status" value="1"/>
</dbReference>
<dbReference type="Pfam" id="PF03372">
    <property type="entry name" value="Exo_endo_phos"/>
    <property type="match status" value="1"/>
</dbReference>
<keyword evidence="3 6" id="KW-0378">Hydrolase</keyword>
<evidence type="ECO:0000256" key="4">
    <source>
        <dbReference type="SAM" id="SignalP"/>
    </source>
</evidence>
<evidence type="ECO:0000256" key="3">
    <source>
        <dbReference type="ARBA" id="ARBA00022801"/>
    </source>
</evidence>
<sequence>MRLVLRPTLKSTAIAVVAVLALSFAPANASALKERDTPADTVPVKIVTYNTMLLADIMSLGANYDNELRARRLAQLDLFKGTDVVVLQELFHISSSTQLLNGLYDVGFTYQTRVVGADKGPWETHARDWDAEYKEGGGLENGGVAILSRHPIERAEQLVYAKGCGADKHAQKGFAYARINKGGSVFHVVGTHPQATECGSREEAEEIREGQFTRIDTFLTGKERGNAITSSQPVLLAGDMNVDRYTDEYQRMLKALRATAPARSGETYSFDTRHNELAKFRYPSDGPEDLDYLLARTGHPAPADWSSAVTRPRTDAFEIREGFTYGTSTDLSDHYPLTSTGTLPRP</sequence>
<accession>A0ABS4XWQ5</accession>
<dbReference type="RefSeq" id="WP_209513376.1">
    <property type="nucleotide sequence ID" value="NZ_JAGIOH010000001.1"/>
</dbReference>
<comment type="similarity">
    <text evidence="1">Belongs to the neutral sphingomyelinase family.</text>
</comment>
<dbReference type="InterPro" id="IPR017766">
    <property type="entry name" value="Sphingomyelinase/PLipase_C"/>
</dbReference>
<evidence type="ECO:0000313" key="7">
    <source>
        <dbReference type="Proteomes" id="UP001519291"/>
    </source>
</evidence>
<evidence type="ECO:0000256" key="1">
    <source>
        <dbReference type="ARBA" id="ARBA00006335"/>
    </source>
</evidence>
<keyword evidence="7" id="KW-1185">Reference proteome</keyword>
<dbReference type="InterPro" id="IPR036691">
    <property type="entry name" value="Endo/exonu/phosph_ase_sf"/>
</dbReference>
<dbReference type="EC" id="3.1.4.12" evidence="6"/>
<feature type="signal peptide" evidence="4">
    <location>
        <begin position="1"/>
        <end position="29"/>
    </location>
</feature>
<dbReference type="EMBL" id="JAGIOH010000001">
    <property type="protein sequence ID" value="MBP2400815.1"/>
    <property type="molecule type" value="Genomic_DNA"/>
</dbReference>
<dbReference type="GO" id="GO:0004767">
    <property type="term" value="F:sphingomyelin phosphodiesterase activity"/>
    <property type="evidence" value="ECO:0007669"/>
    <property type="project" value="UniProtKB-EC"/>
</dbReference>
<dbReference type="PANTHER" id="PTHR16320">
    <property type="entry name" value="SPHINGOMYELINASE FAMILY MEMBER"/>
    <property type="match status" value="1"/>
</dbReference>
<proteinExistence type="inferred from homology"/>
<dbReference type="Gene3D" id="3.60.10.10">
    <property type="entry name" value="Endonuclease/exonuclease/phosphatase"/>
    <property type="match status" value="1"/>
</dbReference>
<evidence type="ECO:0000259" key="5">
    <source>
        <dbReference type="Pfam" id="PF03372"/>
    </source>
</evidence>
<protein>
    <submittedName>
        <fullName evidence="6">Sphingomyelin phosphodiesterase</fullName>
        <ecNumber evidence="6">3.1.4.12</ecNumber>
    </submittedName>
</protein>
<evidence type="ECO:0000256" key="2">
    <source>
        <dbReference type="ARBA" id="ARBA00022729"/>
    </source>
</evidence>
<reference evidence="6 7" key="1">
    <citation type="submission" date="2021-03" db="EMBL/GenBank/DDBJ databases">
        <title>Sequencing the genomes of 1000 actinobacteria strains.</title>
        <authorList>
            <person name="Klenk H.-P."/>
        </authorList>
    </citation>
    <scope>NUCLEOTIDE SEQUENCE [LARGE SCALE GENOMIC DNA]</scope>
    <source>
        <strain evidence="6 7">DSM 41480</strain>
    </source>
</reference>
<dbReference type="Proteomes" id="UP001519291">
    <property type="component" value="Unassembled WGS sequence"/>
</dbReference>
<dbReference type="InterPro" id="IPR038772">
    <property type="entry name" value="Sph/SMPD2-like"/>
</dbReference>
<feature type="chain" id="PRO_5046110876" evidence="4">
    <location>
        <begin position="30"/>
        <end position="346"/>
    </location>
</feature>